<dbReference type="GeneID" id="37039978"/>
<dbReference type="AlphaFoldDB" id="A0A316YIS0"/>
<dbReference type="RefSeq" id="XP_025376638.1">
    <property type="nucleotide sequence ID" value="XM_025518062.1"/>
</dbReference>
<gene>
    <name evidence="2" type="ORF">FA10DRAFT_145345</name>
</gene>
<dbReference type="STRING" id="215250.A0A316YIS0"/>
<feature type="compositionally biased region" description="Low complexity" evidence="1">
    <location>
        <begin position="65"/>
        <end position="95"/>
    </location>
</feature>
<name>A0A316YIS0_9BASI</name>
<protein>
    <recommendedName>
        <fullName evidence="4">Mediator of RNA polymerase II transcription subunit 9</fullName>
    </recommendedName>
</protein>
<evidence type="ECO:0000313" key="3">
    <source>
        <dbReference type="Proteomes" id="UP000245768"/>
    </source>
</evidence>
<accession>A0A316YIS0</accession>
<keyword evidence="3" id="KW-1185">Reference proteome</keyword>
<evidence type="ECO:0000256" key="1">
    <source>
        <dbReference type="SAM" id="MobiDB-lite"/>
    </source>
</evidence>
<dbReference type="InParanoid" id="A0A316YIS0"/>
<reference evidence="2 3" key="1">
    <citation type="journal article" date="2018" name="Mol. Biol. Evol.">
        <title>Broad Genomic Sampling Reveals a Smut Pathogenic Ancestry of the Fungal Clade Ustilaginomycotina.</title>
        <authorList>
            <person name="Kijpornyongpan T."/>
            <person name="Mondo S.J."/>
            <person name="Barry K."/>
            <person name="Sandor L."/>
            <person name="Lee J."/>
            <person name="Lipzen A."/>
            <person name="Pangilinan J."/>
            <person name="LaButti K."/>
            <person name="Hainaut M."/>
            <person name="Henrissat B."/>
            <person name="Grigoriev I.V."/>
            <person name="Spatafora J.W."/>
            <person name="Aime M.C."/>
        </authorList>
    </citation>
    <scope>NUCLEOTIDE SEQUENCE [LARGE SCALE GENOMIC DNA]</scope>
    <source>
        <strain evidence="2 3">MCA 4198</strain>
    </source>
</reference>
<feature type="region of interest" description="Disordered" evidence="1">
    <location>
        <begin position="1"/>
        <end position="39"/>
    </location>
</feature>
<dbReference type="Proteomes" id="UP000245768">
    <property type="component" value="Unassembled WGS sequence"/>
</dbReference>
<evidence type="ECO:0000313" key="2">
    <source>
        <dbReference type="EMBL" id="PWN89440.1"/>
    </source>
</evidence>
<feature type="region of interest" description="Disordered" evidence="1">
    <location>
        <begin position="65"/>
        <end position="107"/>
    </location>
</feature>
<evidence type="ECO:0008006" key="4">
    <source>
        <dbReference type="Google" id="ProtNLM"/>
    </source>
</evidence>
<dbReference type="OrthoDB" id="2563275at2759"/>
<organism evidence="2 3">
    <name type="scientific">Acaromyces ingoldii</name>
    <dbReference type="NCBI Taxonomy" id="215250"/>
    <lineage>
        <taxon>Eukaryota</taxon>
        <taxon>Fungi</taxon>
        <taxon>Dikarya</taxon>
        <taxon>Basidiomycota</taxon>
        <taxon>Ustilaginomycotina</taxon>
        <taxon>Exobasidiomycetes</taxon>
        <taxon>Exobasidiales</taxon>
        <taxon>Cryptobasidiaceae</taxon>
        <taxon>Acaromyces</taxon>
    </lineage>
</organism>
<proteinExistence type="predicted"/>
<dbReference type="EMBL" id="KZ819637">
    <property type="protein sequence ID" value="PWN89440.1"/>
    <property type="molecule type" value="Genomic_DNA"/>
</dbReference>
<sequence length="216" mass="22543">MKRQADDAGGGGQGSSNAAAAAAASTSDPSPSLFDPTHLPTLLPRILSLASLVAQASSSSDSLFMRTEAPGTAPDTGAATGAPSQNEQQPQSSAPAPAPAPLRPDITLGASSEEDVDVALQLIREHQAAAGASGGNYAPTKLHGNLVREAKELDDAFRRAKESVDGLKGKDLDVAEQEDLIEILENFRQRQETVRGNFTQRADTLLAQQDEKMDVS</sequence>
<feature type="compositionally biased region" description="Low complexity" evidence="1">
    <location>
        <begin position="15"/>
        <end position="30"/>
    </location>
</feature>